<comment type="caution">
    <text evidence="2">The sequence shown here is derived from an EMBL/GenBank/DDBJ whole genome shotgun (WGS) entry which is preliminary data.</text>
</comment>
<dbReference type="Proteomes" id="UP000179467">
    <property type="component" value="Unassembled WGS sequence"/>
</dbReference>
<feature type="chain" id="PRO_5010196444" evidence="1">
    <location>
        <begin position="29"/>
        <end position="418"/>
    </location>
</feature>
<evidence type="ECO:0000313" key="2">
    <source>
        <dbReference type="EMBL" id="OHT21453.1"/>
    </source>
</evidence>
<name>A0A1S1HJQ1_9SPHN</name>
<evidence type="ECO:0000313" key="3">
    <source>
        <dbReference type="Proteomes" id="UP000179467"/>
    </source>
</evidence>
<gene>
    <name evidence="2" type="ORF">BHE75_03461</name>
</gene>
<evidence type="ECO:0000256" key="1">
    <source>
        <dbReference type="SAM" id="SignalP"/>
    </source>
</evidence>
<protein>
    <submittedName>
        <fullName evidence="2">Tetratricopeptide repeat protein</fullName>
    </submittedName>
</protein>
<keyword evidence="1" id="KW-0732">Signal</keyword>
<reference evidence="2 3" key="1">
    <citation type="submission" date="2016-09" db="EMBL/GenBank/DDBJ databases">
        <title>Metabolic pathway, cell adaptation mechanisms and a novel monoxygenase revealed through proteogenomic-transcription analysis of a Sphingomonas haloaromaticamans strain degrading the fungicide ortho-phenylphenol.</title>
        <authorList>
            <person name="Perruchon C."/>
            <person name="Papadopoulou E.S."/>
            <person name="Rousidou C."/>
            <person name="Vasileiadis S."/>
            <person name="Tanou G."/>
            <person name="Amoutzias G."/>
            <person name="Molassiotis A."/>
            <person name="Karpouzas D.G."/>
        </authorList>
    </citation>
    <scope>NUCLEOTIDE SEQUENCE [LARGE SCALE GENOMIC DNA]</scope>
    <source>
        <strain evidence="2 3">P3</strain>
    </source>
</reference>
<dbReference type="Gene3D" id="1.25.40.10">
    <property type="entry name" value="Tetratricopeptide repeat domain"/>
    <property type="match status" value="1"/>
</dbReference>
<dbReference type="OrthoDB" id="7325958at2"/>
<accession>A0A1S1HJQ1</accession>
<organism evidence="2 3">
    <name type="scientific">Edaphosphingomonas haloaromaticamans</name>
    <dbReference type="NCBI Taxonomy" id="653954"/>
    <lineage>
        <taxon>Bacteria</taxon>
        <taxon>Pseudomonadati</taxon>
        <taxon>Pseudomonadota</taxon>
        <taxon>Alphaproteobacteria</taxon>
        <taxon>Sphingomonadales</taxon>
        <taxon>Rhizorhabdaceae</taxon>
        <taxon>Edaphosphingomonas</taxon>
    </lineage>
</organism>
<feature type="signal peptide" evidence="1">
    <location>
        <begin position="1"/>
        <end position="28"/>
    </location>
</feature>
<dbReference type="InterPro" id="IPR011990">
    <property type="entry name" value="TPR-like_helical_dom_sf"/>
</dbReference>
<dbReference type="RefSeq" id="WP_041864830.1">
    <property type="nucleotide sequence ID" value="NZ_MIPT01000001.1"/>
</dbReference>
<dbReference type="EMBL" id="MIPT01000001">
    <property type="protein sequence ID" value="OHT21453.1"/>
    <property type="molecule type" value="Genomic_DNA"/>
</dbReference>
<proteinExistence type="predicted"/>
<dbReference type="SUPFAM" id="SSF48452">
    <property type="entry name" value="TPR-like"/>
    <property type="match status" value="1"/>
</dbReference>
<sequence>MRMVSTITLGLALALSGVAVVGVQPALAAKKEKEQAGKPQLTPAVREAVAATQAAIGPDRNAPKDIATAVAKAGEARSAAQTPDDKFYAGSVSYDVGLAQKDKTLQAQALDLMLESGKVPAASLGNFWVVRGRLAYESKDYARAEQAFDQATKAGDSSTESYALLVESKDKLGKPAEALAVLQEAINKAQAAGQPLPEAYYQRGVAIGYKAKLGPQVADITQAWLKAYPSQDNWRDSLITYRDLNKIDADQELDLMRLMRTAKALKGESDYYTYAEAVYLKFPGEGKAVIDEGVAAGMLKLTPNSNIKLFSDTANSRVAADKADLAGAAASAAKAANGVAARATADSYLGYGEYAKAAELYKVALQKGGVDANVVNTRLGMALARAGQKEEAKQVFSQITGPRQGLAKYWLIWIDQQA</sequence>
<dbReference type="AlphaFoldDB" id="A0A1S1HJQ1"/>
<keyword evidence="3" id="KW-1185">Reference proteome</keyword>